<gene>
    <name evidence="2" type="ORF">CKAN_00669000</name>
</gene>
<accession>A0A3S3Q2M9</accession>
<feature type="region of interest" description="Disordered" evidence="1">
    <location>
        <begin position="28"/>
        <end position="61"/>
    </location>
</feature>
<dbReference type="EMBL" id="QPKB01000002">
    <property type="protein sequence ID" value="RWR78172.1"/>
    <property type="molecule type" value="Genomic_DNA"/>
</dbReference>
<name>A0A3S3Q2M9_9MAGN</name>
<evidence type="ECO:0000256" key="1">
    <source>
        <dbReference type="SAM" id="MobiDB-lite"/>
    </source>
</evidence>
<feature type="region of interest" description="Disordered" evidence="1">
    <location>
        <begin position="88"/>
        <end position="119"/>
    </location>
</feature>
<reference evidence="2 3" key="1">
    <citation type="journal article" date="2019" name="Nat. Plants">
        <title>Stout camphor tree genome fills gaps in understanding of flowering plant genome evolution.</title>
        <authorList>
            <person name="Chaw S.M."/>
            <person name="Liu Y.C."/>
            <person name="Wu Y.W."/>
            <person name="Wang H.Y."/>
            <person name="Lin C.I."/>
            <person name="Wu C.S."/>
            <person name="Ke H.M."/>
            <person name="Chang L.Y."/>
            <person name="Hsu C.Y."/>
            <person name="Yang H.T."/>
            <person name="Sudianto E."/>
            <person name="Hsu M.H."/>
            <person name="Wu K.P."/>
            <person name="Wang L.N."/>
            <person name="Leebens-Mack J.H."/>
            <person name="Tsai I.J."/>
        </authorList>
    </citation>
    <scope>NUCLEOTIDE SEQUENCE [LARGE SCALE GENOMIC DNA]</scope>
    <source>
        <strain evidence="3">cv. Chaw 1501</strain>
        <tissue evidence="2">Young leaves</tissue>
    </source>
</reference>
<feature type="compositionally biased region" description="Basic and acidic residues" evidence="1">
    <location>
        <begin position="109"/>
        <end position="119"/>
    </location>
</feature>
<evidence type="ECO:0000313" key="3">
    <source>
        <dbReference type="Proteomes" id="UP000283530"/>
    </source>
</evidence>
<keyword evidence="3" id="KW-1185">Reference proteome</keyword>
<protein>
    <submittedName>
        <fullName evidence="2">Uncharacterized protein</fullName>
    </submittedName>
</protein>
<organism evidence="2 3">
    <name type="scientific">Cinnamomum micranthum f. kanehirae</name>
    <dbReference type="NCBI Taxonomy" id="337451"/>
    <lineage>
        <taxon>Eukaryota</taxon>
        <taxon>Viridiplantae</taxon>
        <taxon>Streptophyta</taxon>
        <taxon>Embryophyta</taxon>
        <taxon>Tracheophyta</taxon>
        <taxon>Spermatophyta</taxon>
        <taxon>Magnoliopsida</taxon>
        <taxon>Magnoliidae</taxon>
        <taxon>Laurales</taxon>
        <taxon>Lauraceae</taxon>
        <taxon>Cinnamomum</taxon>
    </lineage>
</organism>
<evidence type="ECO:0000313" key="2">
    <source>
        <dbReference type="EMBL" id="RWR78172.1"/>
    </source>
</evidence>
<dbReference type="AlphaFoldDB" id="A0A3S3Q2M9"/>
<proteinExistence type="predicted"/>
<comment type="caution">
    <text evidence="2">The sequence shown here is derived from an EMBL/GenBank/DDBJ whole genome shotgun (WGS) entry which is preliminary data.</text>
</comment>
<sequence length="119" mass="13779">MERPTMSYVVNELKESLALERVREQSLSLRWEETGTRSSSSIEMVPDGHMPSMTGPPPRIHGSFFQFRRIHRRIDRAKTLEMKLVAVEEAQQEDEGERAENRGMLSGSQEKDQMKEKDT</sequence>
<dbReference type="Proteomes" id="UP000283530">
    <property type="component" value="Unassembled WGS sequence"/>
</dbReference>